<reference evidence="2 3" key="1">
    <citation type="submission" date="2019-03" db="EMBL/GenBank/DDBJ databases">
        <title>Rhodosporidium diobovatum UCD-FST 08-225 genome sequencing, assembly, and annotation.</title>
        <authorList>
            <person name="Fakankun I.U."/>
            <person name="Fristensky B."/>
            <person name="Levin D.B."/>
        </authorList>
    </citation>
    <scope>NUCLEOTIDE SEQUENCE [LARGE SCALE GENOMIC DNA]</scope>
    <source>
        <strain evidence="2 3">UCD-FST 08-225</strain>
    </source>
</reference>
<gene>
    <name evidence="2" type="ORF">DMC30DRAFT_417275</name>
</gene>
<evidence type="ECO:0000313" key="3">
    <source>
        <dbReference type="Proteomes" id="UP000311382"/>
    </source>
</evidence>
<dbReference type="OrthoDB" id="10611179at2759"/>
<sequence length="198" mass="20303">MQAPSQSPSAAWLGVPSPLSASILAPPPAPAPRQPSRAPSTRPSLAPTHAPHPVASLAAISTATPHSADPVTDARRTLALLLGTGGAGDTSTVTTEGLLDRVQRDVESLLDAYDHAFDPPSLSSSRNPVDPSHALDSLDALVSLLARSSPGGFVPSSTPDGPLSQAHLDRASERAQALFREGVRVRENADVVRAGLSG</sequence>
<dbReference type="EMBL" id="SOZI01000076">
    <property type="protein sequence ID" value="TNY20094.1"/>
    <property type="molecule type" value="Genomic_DNA"/>
</dbReference>
<organism evidence="2 3">
    <name type="scientific">Rhodotorula diobovata</name>
    <dbReference type="NCBI Taxonomy" id="5288"/>
    <lineage>
        <taxon>Eukaryota</taxon>
        <taxon>Fungi</taxon>
        <taxon>Dikarya</taxon>
        <taxon>Basidiomycota</taxon>
        <taxon>Pucciniomycotina</taxon>
        <taxon>Microbotryomycetes</taxon>
        <taxon>Sporidiobolales</taxon>
        <taxon>Sporidiobolaceae</taxon>
        <taxon>Rhodotorula</taxon>
    </lineage>
</organism>
<evidence type="ECO:0000256" key="1">
    <source>
        <dbReference type="SAM" id="MobiDB-lite"/>
    </source>
</evidence>
<feature type="region of interest" description="Disordered" evidence="1">
    <location>
        <begin position="1"/>
        <end position="71"/>
    </location>
</feature>
<keyword evidence="3" id="KW-1185">Reference proteome</keyword>
<proteinExistence type="predicted"/>
<feature type="compositionally biased region" description="Low complexity" evidence="1">
    <location>
        <begin position="34"/>
        <end position="44"/>
    </location>
</feature>
<evidence type="ECO:0000313" key="2">
    <source>
        <dbReference type="EMBL" id="TNY20094.1"/>
    </source>
</evidence>
<comment type="caution">
    <text evidence="2">The sequence shown here is derived from an EMBL/GenBank/DDBJ whole genome shotgun (WGS) entry which is preliminary data.</text>
</comment>
<protein>
    <submittedName>
        <fullName evidence="2">Uncharacterized protein</fullName>
    </submittedName>
</protein>
<dbReference type="AlphaFoldDB" id="A0A5C5FVN9"/>
<accession>A0A5C5FVN9</accession>
<name>A0A5C5FVN9_9BASI</name>
<dbReference type="Proteomes" id="UP000311382">
    <property type="component" value="Unassembled WGS sequence"/>
</dbReference>